<dbReference type="EMBL" id="AOKF01003304">
    <property type="protein sequence ID" value="EPN38170.1"/>
    <property type="molecule type" value="Genomic_DNA"/>
</dbReference>
<evidence type="ECO:0000256" key="1">
    <source>
        <dbReference type="SAM" id="MobiDB-lite"/>
    </source>
</evidence>
<feature type="non-terminal residue" evidence="2">
    <location>
        <position position="53"/>
    </location>
</feature>
<sequence>MKGAGVDPVSTLSREAVDMPSEPCLQDEHLSSHFRALDSFLFAHQALWRPKPF</sequence>
<gene>
    <name evidence="2" type="ORF">A245_38971</name>
</gene>
<reference evidence="2 3" key="1">
    <citation type="journal article" date="2013" name="PLoS Pathog.">
        <title>Genomic analysis of the Kiwifruit pathogen Pseudomonas syringae pv. actinidiae provides insight into the origins of an emergent plant disease.</title>
        <authorList>
            <person name="McCann H.C."/>
            <person name="Rikkerink E.H."/>
            <person name="Bertels F."/>
            <person name="Fiers M."/>
            <person name="Lu A."/>
            <person name="Rees-George J."/>
            <person name="Andersen M.T."/>
            <person name="Gleave A.P."/>
            <person name="Haubold B."/>
            <person name="Wohlers M.W."/>
            <person name="Guttman D.S."/>
            <person name="Wang P.W."/>
            <person name="Straub C."/>
            <person name="Vanneste J.L."/>
            <person name="Rainey P.B."/>
            <person name="Templeton M.D."/>
        </authorList>
    </citation>
    <scope>NUCLEOTIDE SEQUENCE [LARGE SCALE GENOMIC DNA]</scope>
    <source>
        <strain evidence="2 3">ICMP 19096</strain>
    </source>
</reference>
<dbReference type="AlphaFoldDB" id="A0A656JME9"/>
<name>A0A656JME9_PSESF</name>
<feature type="region of interest" description="Disordered" evidence="1">
    <location>
        <begin position="1"/>
        <end position="20"/>
    </location>
</feature>
<proteinExistence type="predicted"/>
<dbReference type="Proteomes" id="UP000018849">
    <property type="component" value="Unassembled WGS sequence"/>
</dbReference>
<comment type="caution">
    <text evidence="2">The sequence shown here is derived from an EMBL/GenBank/DDBJ whole genome shotgun (WGS) entry which is preliminary data.</text>
</comment>
<evidence type="ECO:0000313" key="2">
    <source>
        <dbReference type="EMBL" id="EPN38170.1"/>
    </source>
</evidence>
<protein>
    <submittedName>
        <fullName evidence="2">Uncharacterized protein</fullName>
    </submittedName>
</protein>
<accession>A0A656JME9</accession>
<organism evidence="2 3">
    <name type="scientific">Pseudomonas syringae pv. actinidiae ICMP 19096</name>
    <dbReference type="NCBI Taxonomy" id="1194405"/>
    <lineage>
        <taxon>Bacteria</taxon>
        <taxon>Pseudomonadati</taxon>
        <taxon>Pseudomonadota</taxon>
        <taxon>Gammaproteobacteria</taxon>
        <taxon>Pseudomonadales</taxon>
        <taxon>Pseudomonadaceae</taxon>
        <taxon>Pseudomonas</taxon>
        <taxon>Pseudomonas syringae</taxon>
    </lineage>
</organism>
<evidence type="ECO:0000313" key="3">
    <source>
        <dbReference type="Proteomes" id="UP000018849"/>
    </source>
</evidence>